<dbReference type="GO" id="GO:0031106">
    <property type="term" value="P:septin ring organization"/>
    <property type="evidence" value="ECO:0007669"/>
    <property type="project" value="TreeGrafter"/>
</dbReference>
<feature type="region of interest" description="Disordered" evidence="2">
    <location>
        <begin position="518"/>
        <end position="666"/>
    </location>
</feature>
<dbReference type="Pfam" id="PF08174">
    <property type="entry name" value="Anillin"/>
    <property type="match status" value="1"/>
</dbReference>
<dbReference type="PANTHER" id="PTHR21538:SF24">
    <property type="entry name" value="PH DOMAIN-CONTAINING PROTEIN"/>
    <property type="match status" value="1"/>
</dbReference>
<dbReference type="SMART" id="SM00742">
    <property type="entry name" value="Hr1"/>
    <property type="match status" value="1"/>
</dbReference>
<feature type="compositionally biased region" description="Basic and acidic residues" evidence="2">
    <location>
        <begin position="464"/>
        <end position="478"/>
    </location>
</feature>
<dbReference type="InterPro" id="IPR011072">
    <property type="entry name" value="HR1_rho-bd"/>
</dbReference>
<feature type="compositionally biased region" description="Low complexity" evidence="2">
    <location>
        <begin position="596"/>
        <end position="613"/>
    </location>
</feature>
<accession>A0A6P5A1Q4</accession>
<dbReference type="InterPro" id="IPR037840">
    <property type="entry name" value="PH_Anillin"/>
</dbReference>
<keyword evidence="1" id="KW-0175">Coiled coil</keyword>
<dbReference type="AlphaFoldDB" id="A0A6P5A1Q4"/>
<dbReference type="GO" id="GO:0000281">
    <property type="term" value="P:mitotic cytokinesis"/>
    <property type="evidence" value="ECO:0007669"/>
    <property type="project" value="TreeGrafter"/>
</dbReference>
<proteinExistence type="predicted"/>
<evidence type="ECO:0000313" key="5">
    <source>
        <dbReference type="Proteomes" id="UP000515135"/>
    </source>
</evidence>
<evidence type="ECO:0000259" key="3">
    <source>
        <dbReference type="PROSITE" id="PS50003"/>
    </source>
</evidence>
<evidence type="ECO:0000259" key="4">
    <source>
        <dbReference type="PROSITE" id="PS51860"/>
    </source>
</evidence>
<dbReference type="PROSITE" id="PS51860">
    <property type="entry name" value="REM_1"/>
    <property type="match status" value="1"/>
</dbReference>
<sequence>MATPGKRKREVRVESPIWILRTEMAKRKEKKRKKTEEFDVVFSEKDADLQQKLDFEIKMRDGTTKLLQACKHEAQAVEAAKNLLTSNTRMMAYMSELQRRKTAEVMGKENSEATNGHLIKEPCKAKVAVSDIRIPLMWRETELSKSRGEGRRCAVFCVLKQGLNIQDTQLVHVDRTMTDITFEDIIVFEDVVHDFSLTVEVYYTVLEDDLAFASTPRKIKHKINSMSASIGKSMGKKVQAYLERSDSAPGTNPCNIGPKFHLAASVELSLRDASDSIRTHDLSVGSKDSSSHLSLYGNLCCRLAVQPRCMVEECAAGFLNLQEPANEEMVGGLPNWTRRWCVLKGPYLRTWAYPEEVEEKEPLLSLHIRQDTRVEEVDKMMMKRPNSFDVITRVSGEDQPHIFSADTREDRDTWVQALQRHFAHAEAWQQAYHCMMPIHIPTPCKLPAFLRKGSLYDDLSVDSPTKDSVEFSSEDDRISQSSLGSRGSGDEVFNTSEVMMAPPWALLFQGKAIKVTKPNATTDDQRSAEVSTKPVPAERRLVQPRTDSTSSSDSLPPVKPVPSPRSNKGTPGSASSPESGGKPREKPVPAKRQVRGTSSGSDSSSTEQSSETTAKLPRPRERGGKVSGSESSDDGSSGRGSISSGSGATNPPPKPPRVAGGSTGDR</sequence>
<dbReference type="SMART" id="SM00233">
    <property type="entry name" value="PH"/>
    <property type="match status" value="1"/>
</dbReference>
<name>A0A6P5A1Q4_BRABE</name>
<dbReference type="GO" id="GO:0007165">
    <property type="term" value="P:signal transduction"/>
    <property type="evidence" value="ECO:0007669"/>
    <property type="project" value="InterPro"/>
</dbReference>
<evidence type="ECO:0000256" key="1">
    <source>
        <dbReference type="PROSITE-ProRule" id="PRU01207"/>
    </source>
</evidence>
<dbReference type="Gene3D" id="2.30.29.30">
    <property type="entry name" value="Pleckstrin-homology domain (PH domain)/Phosphotyrosine-binding domain (PTB)"/>
    <property type="match status" value="1"/>
</dbReference>
<organism evidence="5 6">
    <name type="scientific">Branchiostoma belcheri</name>
    <name type="common">Amphioxus</name>
    <dbReference type="NCBI Taxonomy" id="7741"/>
    <lineage>
        <taxon>Eukaryota</taxon>
        <taxon>Metazoa</taxon>
        <taxon>Chordata</taxon>
        <taxon>Cephalochordata</taxon>
        <taxon>Leptocardii</taxon>
        <taxon>Amphioxiformes</taxon>
        <taxon>Branchiostomatidae</taxon>
        <taxon>Branchiostoma</taxon>
    </lineage>
</organism>
<dbReference type="SUPFAM" id="SSF50729">
    <property type="entry name" value="PH domain-like"/>
    <property type="match status" value="1"/>
</dbReference>
<feature type="domain" description="REM-1" evidence="4">
    <location>
        <begin position="30"/>
        <end position="106"/>
    </location>
</feature>
<protein>
    <submittedName>
        <fullName evidence="6">Rhotekin-2-like isoform X1</fullName>
    </submittedName>
</protein>
<dbReference type="CDD" id="cd01263">
    <property type="entry name" value="PH_anillin"/>
    <property type="match status" value="1"/>
</dbReference>
<dbReference type="InterPro" id="IPR051364">
    <property type="entry name" value="Cytokinesis/Rho-signaling"/>
</dbReference>
<feature type="compositionally biased region" description="Polar residues" evidence="2">
    <location>
        <begin position="564"/>
        <end position="578"/>
    </location>
</feature>
<dbReference type="PROSITE" id="PS50003">
    <property type="entry name" value="PH_DOMAIN"/>
    <property type="match status" value="1"/>
</dbReference>
<dbReference type="GO" id="GO:0000915">
    <property type="term" value="P:actomyosin contractile ring assembly"/>
    <property type="evidence" value="ECO:0007669"/>
    <property type="project" value="TreeGrafter"/>
</dbReference>
<evidence type="ECO:0000313" key="6">
    <source>
        <dbReference type="RefSeq" id="XP_019635706.1"/>
    </source>
</evidence>
<dbReference type="GeneID" id="109478534"/>
<dbReference type="RefSeq" id="XP_019635706.1">
    <property type="nucleotide sequence ID" value="XM_019780147.1"/>
</dbReference>
<dbReference type="GO" id="GO:0005826">
    <property type="term" value="C:actomyosin contractile ring"/>
    <property type="evidence" value="ECO:0007669"/>
    <property type="project" value="TreeGrafter"/>
</dbReference>
<dbReference type="PANTHER" id="PTHR21538">
    <property type="entry name" value="ANILLIN/RHOTEKIN RTKN"/>
    <property type="match status" value="1"/>
</dbReference>
<dbReference type="Proteomes" id="UP000515135">
    <property type="component" value="Unplaced"/>
</dbReference>
<reference evidence="6" key="1">
    <citation type="submission" date="2025-08" db="UniProtKB">
        <authorList>
            <consortium name="RefSeq"/>
        </authorList>
    </citation>
    <scope>IDENTIFICATION</scope>
    <source>
        <tissue evidence="6">Gonad</tissue>
    </source>
</reference>
<dbReference type="InterPro" id="IPR001849">
    <property type="entry name" value="PH_domain"/>
</dbReference>
<keyword evidence="5" id="KW-1185">Reference proteome</keyword>
<evidence type="ECO:0000256" key="2">
    <source>
        <dbReference type="SAM" id="MobiDB-lite"/>
    </source>
</evidence>
<feature type="domain" description="PH" evidence="3">
    <location>
        <begin position="312"/>
        <end position="423"/>
    </location>
</feature>
<feature type="region of interest" description="Disordered" evidence="2">
    <location>
        <begin position="462"/>
        <end position="491"/>
    </location>
</feature>
<dbReference type="KEGG" id="bbel:109478534"/>
<dbReference type="InterPro" id="IPR011993">
    <property type="entry name" value="PH-like_dom_sf"/>
</dbReference>
<gene>
    <name evidence="6" type="primary">LOC109478534</name>
</gene>
<dbReference type="OrthoDB" id="5817051at2759"/>
<dbReference type="InterPro" id="IPR012966">
    <property type="entry name" value="AHD"/>
</dbReference>
<dbReference type="Pfam" id="PF00169">
    <property type="entry name" value="PH"/>
    <property type="match status" value="1"/>
</dbReference>